<dbReference type="GO" id="GO:0009156">
    <property type="term" value="P:ribonucleoside monophosphate biosynthetic process"/>
    <property type="evidence" value="ECO:0007669"/>
    <property type="project" value="InterPro"/>
</dbReference>
<feature type="domain" description="Ribose-phosphate pyrophosphokinase N-terminal" evidence="16">
    <location>
        <begin position="14"/>
        <end position="130"/>
    </location>
</feature>
<dbReference type="GO" id="GO:0006015">
    <property type="term" value="P:5-phosphoribose 1-diphosphate biosynthetic process"/>
    <property type="evidence" value="ECO:0007669"/>
    <property type="project" value="TreeGrafter"/>
</dbReference>
<evidence type="ECO:0000256" key="9">
    <source>
        <dbReference type="ARBA" id="ARBA00022840"/>
    </source>
</evidence>
<dbReference type="Proteomes" id="UP001171751">
    <property type="component" value="Unassembled WGS sequence"/>
</dbReference>
<keyword evidence="4 17" id="KW-0808">Transferase</keyword>
<keyword evidence="8" id="KW-0418">Kinase</keyword>
<dbReference type="NCBIfam" id="NF002320">
    <property type="entry name" value="PRK01259.1"/>
    <property type="match status" value="1"/>
</dbReference>
<dbReference type="SMART" id="SM01400">
    <property type="entry name" value="Pribosyltran_N"/>
    <property type="match status" value="1"/>
</dbReference>
<evidence type="ECO:0000313" key="17">
    <source>
        <dbReference type="EMBL" id="MDO5457165.1"/>
    </source>
</evidence>
<dbReference type="InterPro" id="IPR000842">
    <property type="entry name" value="PRib_PP_synth_CS"/>
</dbReference>
<evidence type="ECO:0000313" key="18">
    <source>
        <dbReference type="Proteomes" id="UP001171751"/>
    </source>
</evidence>
<keyword evidence="6" id="KW-0545">Nucleotide biosynthesis</keyword>
<dbReference type="InterPro" id="IPR000836">
    <property type="entry name" value="PRTase_dom"/>
</dbReference>
<comment type="similarity">
    <text evidence="14">Belongs to the ribose-phosphate pyrophosphokinase family. Class I subfamily.</text>
</comment>
<dbReference type="GO" id="GO:0005524">
    <property type="term" value="F:ATP binding"/>
    <property type="evidence" value="ECO:0007669"/>
    <property type="project" value="UniProtKB-KW"/>
</dbReference>
<comment type="catalytic activity">
    <reaction evidence="12">
        <text>D-ribose 5-phosphate + ATP = 5-phospho-alpha-D-ribose 1-diphosphate + AMP + H(+)</text>
        <dbReference type="Rhea" id="RHEA:15609"/>
        <dbReference type="ChEBI" id="CHEBI:15378"/>
        <dbReference type="ChEBI" id="CHEBI:30616"/>
        <dbReference type="ChEBI" id="CHEBI:58017"/>
        <dbReference type="ChEBI" id="CHEBI:78346"/>
        <dbReference type="ChEBI" id="CHEBI:456215"/>
        <dbReference type="EC" id="2.7.6.1"/>
    </reaction>
</comment>
<dbReference type="Gene3D" id="3.40.50.2020">
    <property type="match status" value="2"/>
</dbReference>
<evidence type="ECO:0000256" key="8">
    <source>
        <dbReference type="ARBA" id="ARBA00022777"/>
    </source>
</evidence>
<evidence type="ECO:0000256" key="1">
    <source>
        <dbReference type="ARBA" id="ARBA00001946"/>
    </source>
</evidence>
<dbReference type="GO" id="GO:0006164">
    <property type="term" value="P:purine nucleotide biosynthetic process"/>
    <property type="evidence" value="ECO:0007669"/>
    <property type="project" value="TreeGrafter"/>
</dbReference>
<keyword evidence="9" id="KW-0067">ATP-binding</keyword>
<sequence>MEKKVTFEKTKDNIRLFSLNSNLPLAEKIARNLDLPLGEVAIKNFSDGEIAINIEESIRGKDIYLVQSTSHQINDYYMEIFVMADALRRASANSINLVIPYYGYARQDRKAKSREPITAKLVANLMSRCGVDHVIAVDLHSPQIQGFFDIPTDHFTAQPVLANYFEKNYLEDKNQAVVVAPNHSAANFGRVYAEILDLPLAIIDDREDEEGNKALHPIGEVDKCQCIIVDDLTDTGSTIAQVSDVLMENGASEVYALVTHPVLSGDASDKIMQSSLKKLVSTDSIQLSENQVNEKIEQISISHLLADGIVRVHERKTTGPLFKQEYMRGFED</sequence>
<keyword evidence="10" id="KW-0460">Magnesium</keyword>
<evidence type="ECO:0000256" key="7">
    <source>
        <dbReference type="ARBA" id="ARBA00022741"/>
    </source>
</evidence>
<dbReference type="PROSITE" id="PS00114">
    <property type="entry name" value="PRPP_SYNTHASE"/>
    <property type="match status" value="1"/>
</dbReference>
<dbReference type="GO" id="GO:0004749">
    <property type="term" value="F:ribose phosphate diphosphokinase activity"/>
    <property type="evidence" value="ECO:0007669"/>
    <property type="project" value="UniProtKB-EC"/>
</dbReference>
<comment type="caution">
    <text evidence="17">The sequence shown here is derived from an EMBL/GenBank/DDBJ whole genome shotgun (WGS) entry which is preliminary data.</text>
</comment>
<dbReference type="InterPro" id="IPR005946">
    <property type="entry name" value="Rib-P_diPkinase"/>
</dbReference>
<evidence type="ECO:0000259" key="16">
    <source>
        <dbReference type="Pfam" id="PF13793"/>
    </source>
</evidence>
<dbReference type="InterPro" id="IPR029099">
    <property type="entry name" value="Pribosyltran_N"/>
</dbReference>
<dbReference type="FunFam" id="3.40.50.2020:FF:000001">
    <property type="entry name" value="Ribose-phosphate pyrophosphokinase"/>
    <property type="match status" value="1"/>
</dbReference>
<evidence type="ECO:0000256" key="5">
    <source>
        <dbReference type="ARBA" id="ARBA00022723"/>
    </source>
</evidence>
<dbReference type="Pfam" id="PF13793">
    <property type="entry name" value="Pribosyltran_N"/>
    <property type="match status" value="1"/>
</dbReference>
<evidence type="ECO:0000256" key="6">
    <source>
        <dbReference type="ARBA" id="ARBA00022727"/>
    </source>
</evidence>
<evidence type="ECO:0000256" key="3">
    <source>
        <dbReference type="ARBA" id="ARBA00013247"/>
    </source>
</evidence>
<dbReference type="PANTHER" id="PTHR10210:SF41">
    <property type="entry name" value="RIBOSE-PHOSPHATE PYROPHOSPHOKINASE 1, CHLOROPLASTIC"/>
    <property type="match status" value="1"/>
</dbReference>
<dbReference type="SUPFAM" id="SSF53271">
    <property type="entry name" value="PRTase-like"/>
    <property type="match status" value="2"/>
</dbReference>
<evidence type="ECO:0000256" key="12">
    <source>
        <dbReference type="ARBA" id="ARBA00049535"/>
    </source>
</evidence>
<evidence type="ECO:0000256" key="2">
    <source>
        <dbReference type="ARBA" id="ARBA00004996"/>
    </source>
</evidence>
<comment type="function">
    <text evidence="13">Involved in the biosynthesis of the central metabolite phospho-alpha-D-ribosyl-1-pyrophosphate (PRPP) via the transfer of pyrophosphoryl group from ATP to 1-hydroxyl of ribose-5-phosphate (Rib-5-P).</text>
</comment>
<dbReference type="InterPro" id="IPR029057">
    <property type="entry name" value="PRTase-like"/>
</dbReference>
<dbReference type="NCBIfam" id="TIGR01251">
    <property type="entry name" value="ribP_PPkin"/>
    <property type="match status" value="1"/>
</dbReference>
<dbReference type="Pfam" id="PF14572">
    <property type="entry name" value="Pribosyl_synth"/>
    <property type="match status" value="1"/>
</dbReference>
<dbReference type="CDD" id="cd06223">
    <property type="entry name" value="PRTases_typeI"/>
    <property type="match status" value="1"/>
</dbReference>
<reference evidence="17" key="1">
    <citation type="submission" date="2023-07" db="EMBL/GenBank/DDBJ databases">
        <title>Between Cages and Wild: Unraveling the Impact of Captivity on Animal Microbiomes and Antimicrobial Resistance.</title>
        <authorList>
            <person name="Schmartz G.P."/>
            <person name="Rehner J."/>
            <person name="Schuff M.J."/>
            <person name="Becker S.L."/>
            <person name="Kravczyk M."/>
            <person name="Gurevich A."/>
            <person name="Francke R."/>
            <person name="Mueller R."/>
            <person name="Keller V."/>
            <person name="Keller A."/>
        </authorList>
    </citation>
    <scope>NUCLEOTIDE SEQUENCE</scope>
    <source>
        <strain evidence="17">S39M_St_73</strain>
    </source>
</reference>
<keyword evidence="7" id="KW-0547">Nucleotide-binding</keyword>
<accession>A0AA43UBZ0</accession>
<name>A0AA43UBZ0_9LACT</name>
<keyword evidence="5" id="KW-0479">Metal-binding</keyword>
<evidence type="ECO:0000256" key="4">
    <source>
        <dbReference type="ARBA" id="ARBA00022679"/>
    </source>
</evidence>
<dbReference type="EC" id="2.7.6.1" evidence="3"/>
<dbReference type="GO" id="GO:0005737">
    <property type="term" value="C:cytoplasm"/>
    <property type="evidence" value="ECO:0007669"/>
    <property type="project" value="TreeGrafter"/>
</dbReference>
<dbReference type="GO" id="GO:0002189">
    <property type="term" value="C:ribose phosphate diphosphokinase complex"/>
    <property type="evidence" value="ECO:0007669"/>
    <property type="project" value="TreeGrafter"/>
</dbReference>
<dbReference type="PANTHER" id="PTHR10210">
    <property type="entry name" value="RIBOSE-PHOSPHATE DIPHOSPHOKINASE FAMILY MEMBER"/>
    <property type="match status" value="1"/>
</dbReference>
<evidence type="ECO:0000256" key="14">
    <source>
        <dbReference type="ARBA" id="ARBA00061444"/>
    </source>
</evidence>
<gene>
    <name evidence="17" type="ORF">Q4F26_02360</name>
</gene>
<organism evidence="17 18">
    <name type="scientific">Atopococcus tabaci</name>
    <dbReference type="NCBI Taxonomy" id="269774"/>
    <lineage>
        <taxon>Bacteria</taxon>
        <taxon>Bacillati</taxon>
        <taxon>Bacillota</taxon>
        <taxon>Bacilli</taxon>
        <taxon>Lactobacillales</taxon>
        <taxon>Carnobacteriaceae</taxon>
        <taxon>Atopococcus</taxon>
    </lineage>
</organism>
<dbReference type="EMBL" id="JAUNQW010000006">
    <property type="protein sequence ID" value="MDO5457165.1"/>
    <property type="molecule type" value="Genomic_DNA"/>
</dbReference>
<evidence type="ECO:0000256" key="15">
    <source>
        <dbReference type="ARBA" id="ARBA00069492"/>
    </source>
</evidence>
<comment type="cofactor">
    <cofactor evidence="1">
        <name>Mg(2+)</name>
        <dbReference type="ChEBI" id="CHEBI:18420"/>
    </cofactor>
</comment>
<evidence type="ECO:0000256" key="10">
    <source>
        <dbReference type="ARBA" id="ARBA00022842"/>
    </source>
</evidence>
<protein>
    <recommendedName>
        <fullName evidence="15">Ribose-phosphate pyrophosphokinase</fullName>
        <ecNumber evidence="3">2.7.6.1</ecNumber>
    </recommendedName>
    <alternativeName>
        <fullName evidence="11">Phosphoribosyl pyrophosphate synthase</fullName>
    </alternativeName>
</protein>
<dbReference type="GO" id="GO:0000287">
    <property type="term" value="F:magnesium ion binding"/>
    <property type="evidence" value="ECO:0007669"/>
    <property type="project" value="InterPro"/>
</dbReference>
<evidence type="ECO:0000256" key="13">
    <source>
        <dbReference type="ARBA" id="ARBA00054914"/>
    </source>
</evidence>
<keyword evidence="18" id="KW-1185">Reference proteome</keyword>
<proteinExistence type="inferred from homology"/>
<dbReference type="GO" id="GO:0016301">
    <property type="term" value="F:kinase activity"/>
    <property type="evidence" value="ECO:0007669"/>
    <property type="project" value="UniProtKB-KW"/>
</dbReference>
<evidence type="ECO:0000256" key="11">
    <source>
        <dbReference type="ARBA" id="ARBA00029942"/>
    </source>
</evidence>
<comment type="pathway">
    <text evidence="2">Metabolic intermediate biosynthesis; 5-phospho-alpha-D-ribose 1-diphosphate biosynthesis; 5-phospho-alpha-D-ribose 1-diphosphate from D-ribose 5-phosphate (route I): step 1/1.</text>
</comment>
<dbReference type="AlphaFoldDB" id="A0AA43UBZ0"/>